<reference evidence="8 9" key="1">
    <citation type="submission" date="2018-10" db="EMBL/GenBank/DDBJ databases">
        <title>Butyricimonas faecalis sp. nov., isolated from human faeces and emended description of the genus Butyricimonas.</title>
        <authorList>
            <person name="Le Roy T."/>
            <person name="Van der Smissen P."/>
            <person name="Paquot A."/>
            <person name="Delzenne N."/>
            <person name="Muccioli G."/>
            <person name="Collet J.-F."/>
            <person name="Cani P.D."/>
        </authorList>
    </citation>
    <scope>NUCLEOTIDE SEQUENCE [LARGE SCALE GENOMIC DNA]</scope>
    <source>
        <strain evidence="8 9">H184</strain>
    </source>
</reference>
<comment type="similarity">
    <text evidence="2">Belongs to the SusD family.</text>
</comment>
<dbReference type="KEGG" id="buy:D8S85_16655"/>
<dbReference type="InterPro" id="IPR012944">
    <property type="entry name" value="SusD_RagB_dom"/>
</dbReference>
<organism evidence="8 9">
    <name type="scientific">Butyricimonas faecalis</name>
    <dbReference type="NCBI Taxonomy" id="2093856"/>
    <lineage>
        <taxon>Bacteria</taxon>
        <taxon>Pseudomonadati</taxon>
        <taxon>Bacteroidota</taxon>
        <taxon>Bacteroidia</taxon>
        <taxon>Bacteroidales</taxon>
        <taxon>Odoribacteraceae</taxon>
        <taxon>Butyricimonas</taxon>
    </lineage>
</organism>
<dbReference type="RefSeq" id="WP_127075390.1">
    <property type="nucleotide sequence ID" value="NZ_CP032819.1"/>
</dbReference>
<gene>
    <name evidence="8" type="ORF">D8S85_16655</name>
</gene>
<dbReference type="InterPro" id="IPR011990">
    <property type="entry name" value="TPR-like_helical_dom_sf"/>
</dbReference>
<feature type="domain" description="RagB/SusD" evidence="6">
    <location>
        <begin position="364"/>
        <end position="471"/>
    </location>
</feature>
<feature type="domain" description="SusD-like N-terminal" evidence="7">
    <location>
        <begin position="21"/>
        <end position="215"/>
    </location>
</feature>
<evidence type="ECO:0000256" key="1">
    <source>
        <dbReference type="ARBA" id="ARBA00004442"/>
    </source>
</evidence>
<evidence type="ECO:0000256" key="3">
    <source>
        <dbReference type="ARBA" id="ARBA00022729"/>
    </source>
</evidence>
<dbReference type="InterPro" id="IPR033985">
    <property type="entry name" value="SusD-like_N"/>
</dbReference>
<evidence type="ECO:0000259" key="6">
    <source>
        <dbReference type="Pfam" id="PF07980"/>
    </source>
</evidence>
<protein>
    <submittedName>
        <fullName evidence="8">RagB/SusD family nutrient uptake outer membrane protein</fullName>
    </submittedName>
</protein>
<evidence type="ECO:0000256" key="4">
    <source>
        <dbReference type="ARBA" id="ARBA00023136"/>
    </source>
</evidence>
<dbReference type="AlphaFoldDB" id="A0A3Q9IUD6"/>
<accession>A0A3Q9IUD6</accession>
<dbReference type="Proteomes" id="UP000270673">
    <property type="component" value="Chromosome"/>
</dbReference>
<dbReference type="Pfam" id="PF07980">
    <property type="entry name" value="SusD_RagB"/>
    <property type="match status" value="1"/>
</dbReference>
<dbReference type="Gene3D" id="1.25.40.390">
    <property type="match status" value="2"/>
</dbReference>
<dbReference type="PROSITE" id="PS51257">
    <property type="entry name" value="PROKAR_LIPOPROTEIN"/>
    <property type="match status" value="1"/>
</dbReference>
<keyword evidence="3" id="KW-0732">Signal</keyword>
<sequence length="489" mass="55904">MKVIKIFLIVGMALLSVSCDKWLDVKPQSQLDRDDLFSSENGYSDALIGVYAELCDGSLYGRELTYGALDVMAGYYDKGNMMGEFPYLYQYLYKKDNTNKQDYVINIIDAFWSKIYTQIANLNAMLQTIDGNKNLFSGENYNVIKGEAIGLRAFLHFELLRMFGEPYAKDKDAESIPYVDEFTTSVTRLYTVDEIITLVLKDLETAKGLLENDPIHLGTTPSTVLASKVTVDANNNIYAWHNRRFHFNYYAAIATMARVYLWKGDKANALSKALEVIAAQEEKFPWVIAGNLMNIGSDKISDKIQDATFATEHIFALNATKLETLSDGYLYGGQGSLLLTDRSIYPSSFDYRYKNLFKILDGTTLYVTRKYESLSNVSAAFKNRIPMIRISEMYYIAAECEGDGTLATDYLNAVRNNRGLTAEKLENLTPDLLKNEIFKEYQKEFYGEGQLWYYYKRTLAPTIEANKNYFTSIDLYTFDRPENEDAYRF</sequence>
<comment type="subcellular location">
    <subcellularLocation>
        <location evidence="1">Cell outer membrane</location>
    </subcellularLocation>
</comment>
<proteinExistence type="inferred from homology"/>
<evidence type="ECO:0000259" key="7">
    <source>
        <dbReference type="Pfam" id="PF14322"/>
    </source>
</evidence>
<keyword evidence="4" id="KW-0472">Membrane</keyword>
<dbReference type="SUPFAM" id="SSF48452">
    <property type="entry name" value="TPR-like"/>
    <property type="match status" value="1"/>
</dbReference>
<dbReference type="Pfam" id="PF14322">
    <property type="entry name" value="SusD-like_3"/>
    <property type="match status" value="1"/>
</dbReference>
<dbReference type="EMBL" id="CP032819">
    <property type="protein sequence ID" value="AZS31025.1"/>
    <property type="molecule type" value="Genomic_DNA"/>
</dbReference>
<dbReference type="OrthoDB" id="727588at2"/>
<evidence type="ECO:0000256" key="2">
    <source>
        <dbReference type="ARBA" id="ARBA00006275"/>
    </source>
</evidence>
<keyword evidence="5" id="KW-0998">Cell outer membrane</keyword>
<dbReference type="GO" id="GO:0009279">
    <property type="term" value="C:cell outer membrane"/>
    <property type="evidence" value="ECO:0007669"/>
    <property type="project" value="UniProtKB-SubCell"/>
</dbReference>
<evidence type="ECO:0000313" key="8">
    <source>
        <dbReference type="EMBL" id="AZS31025.1"/>
    </source>
</evidence>
<keyword evidence="9" id="KW-1185">Reference proteome</keyword>
<name>A0A3Q9IUD6_9BACT</name>
<evidence type="ECO:0000313" key="9">
    <source>
        <dbReference type="Proteomes" id="UP000270673"/>
    </source>
</evidence>
<evidence type="ECO:0000256" key="5">
    <source>
        <dbReference type="ARBA" id="ARBA00023237"/>
    </source>
</evidence>